<proteinExistence type="predicted"/>
<evidence type="ECO:0000256" key="4">
    <source>
        <dbReference type="ARBA" id="ARBA00023136"/>
    </source>
</evidence>
<protein>
    <submittedName>
        <fullName evidence="6">Type IV secretion system protein VirB3</fullName>
    </submittedName>
</protein>
<evidence type="ECO:0000256" key="2">
    <source>
        <dbReference type="ARBA" id="ARBA00022692"/>
    </source>
</evidence>
<evidence type="ECO:0000256" key="5">
    <source>
        <dbReference type="SAM" id="Phobius"/>
    </source>
</evidence>
<dbReference type="Proteomes" id="UP000199245">
    <property type="component" value="Unassembled WGS sequence"/>
</dbReference>
<dbReference type="InterPro" id="IPR007792">
    <property type="entry name" value="T4SS_VirB3/TrbD/AvhB"/>
</dbReference>
<evidence type="ECO:0000313" key="7">
    <source>
        <dbReference type="Proteomes" id="UP000199245"/>
    </source>
</evidence>
<feature type="transmembrane region" description="Helical" evidence="5">
    <location>
        <begin position="37"/>
        <end position="63"/>
    </location>
</feature>
<dbReference type="RefSeq" id="WP_092090177.1">
    <property type="nucleotide sequence ID" value="NZ_FMZW01000071.1"/>
</dbReference>
<dbReference type="AlphaFoldDB" id="A0A1G7NNM1"/>
<evidence type="ECO:0000313" key="6">
    <source>
        <dbReference type="EMBL" id="SDF74879.1"/>
    </source>
</evidence>
<accession>A0A1G7NNM1</accession>
<evidence type="ECO:0000256" key="3">
    <source>
        <dbReference type="ARBA" id="ARBA00022989"/>
    </source>
</evidence>
<keyword evidence="3 5" id="KW-1133">Transmembrane helix</keyword>
<keyword evidence="2 5" id="KW-0812">Transmembrane</keyword>
<dbReference type="Pfam" id="PF05101">
    <property type="entry name" value="VirB3"/>
    <property type="match status" value="1"/>
</dbReference>
<organism evidence="6 7">
    <name type="scientific">Bradyrhizobium brasilense</name>
    <dbReference type="NCBI Taxonomy" id="1419277"/>
    <lineage>
        <taxon>Bacteria</taxon>
        <taxon>Pseudomonadati</taxon>
        <taxon>Pseudomonadota</taxon>
        <taxon>Alphaproteobacteria</taxon>
        <taxon>Hyphomicrobiales</taxon>
        <taxon>Nitrobacteraceae</taxon>
        <taxon>Bradyrhizobium</taxon>
    </lineage>
</organism>
<gene>
    <name evidence="6" type="ORF">SAMN05216337_107120</name>
</gene>
<reference evidence="6 7" key="1">
    <citation type="submission" date="2016-10" db="EMBL/GenBank/DDBJ databases">
        <authorList>
            <person name="de Groot N.N."/>
        </authorList>
    </citation>
    <scope>NUCLEOTIDE SEQUENCE [LARGE SCALE GENOMIC DNA]</scope>
    <source>
        <strain evidence="6 7">R5</strain>
    </source>
</reference>
<comment type="subcellular location">
    <subcellularLocation>
        <location evidence="1">Membrane</location>
    </subcellularLocation>
</comment>
<dbReference type="GO" id="GO:0016020">
    <property type="term" value="C:membrane"/>
    <property type="evidence" value="ECO:0007669"/>
    <property type="project" value="UniProtKB-SubCell"/>
</dbReference>
<evidence type="ECO:0000256" key="1">
    <source>
        <dbReference type="ARBA" id="ARBA00004370"/>
    </source>
</evidence>
<keyword evidence="4 5" id="KW-0472">Membrane</keyword>
<sequence length="118" mass="13942">MAGTDNEERLDQNTLFLACTRPTMFQGVTLEAFMVNAFFTGIIFLSLKSIFYFSVGIFVHVIFRQICKNDPNAFKILFEFAKTKMRCRTRQFWRASTVSPLRLRRPRLVRELERMEAF</sequence>
<name>A0A1G7NNM1_9BRAD</name>
<dbReference type="EMBL" id="FMZW01000071">
    <property type="protein sequence ID" value="SDF74879.1"/>
    <property type="molecule type" value="Genomic_DNA"/>
</dbReference>